<dbReference type="InterPro" id="IPR027304">
    <property type="entry name" value="Trigger_fact/SurA_dom_sf"/>
</dbReference>
<evidence type="ECO:0000313" key="6">
    <source>
        <dbReference type="EMBL" id="SDL39841.1"/>
    </source>
</evidence>
<dbReference type="Pfam" id="PF13624">
    <property type="entry name" value="SurA_N_3"/>
    <property type="match status" value="1"/>
</dbReference>
<evidence type="ECO:0000256" key="2">
    <source>
        <dbReference type="PROSITE-ProRule" id="PRU00339"/>
    </source>
</evidence>
<evidence type="ECO:0000313" key="7">
    <source>
        <dbReference type="Proteomes" id="UP000199476"/>
    </source>
</evidence>
<dbReference type="InterPro" id="IPR050280">
    <property type="entry name" value="OMP_Chaperone_SurA"/>
</dbReference>
<keyword evidence="1" id="KW-0732">Signal</keyword>
<organism evidence="6 7">
    <name type="scientific">Halarsenatibacter silvermanii</name>
    <dbReference type="NCBI Taxonomy" id="321763"/>
    <lineage>
        <taxon>Bacteria</taxon>
        <taxon>Bacillati</taxon>
        <taxon>Bacillota</taxon>
        <taxon>Clostridia</taxon>
        <taxon>Halanaerobiales</taxon>
        <taxon>Halarsenatibacteraceae</taxon>
        <taxon>Halarsenatibacter</taxon>
    </lineage>
</organism>
<evidence type="ECO:0000256" key="4">
    <source>
        <dbReference type="SAM" id="MobiDB-lite"/>
    </source>
</evidence>
<dbReference type="RefSeq" id="WP_089758517.1">
    <property type="nucleotide sequence ID" value="NZ_FNGO01000004.1"/>
</dbReference>
<evidence type="ECO:0000256" key="5">
    <source>
        <dbReference type="SAM" id="Phobius"/>
    </source>
</evidence>
<proteinExistence type="predicted"/>
<dbReference type="InterPro" id="IPR019734">
    <property type="entry name" value="TPR_rpt"/>
</dbReference>
<keyword evidence="5" id="KW-0472">Membrane</keyword>
<dbReference type="Gene3D" id="1.10.4030.10">
    <property type="entry name" value="Porin chaperone SurA, peptide-binding domain"/>
    <property type="match status" value="1"/>
</dbReference>
<dbReference type="InterPro" id="IPR011990">
    <property type="entry name" value="TPR-like_helical_dom_sf"/>
</dbReference>
<protein>
    <submittedName>
        <fullName evidence="6">SurA N-terminal domain-containing protein</fullName>
    </submittedName>
</protein>
<name>A0A1G9JQW7_9FIRM</name>
<keyword evidence="7" id="KW-1185">Reference proteome</keyword>
<accession>A0A1G9JQW7</accession>
<dbReference type="Gene3D" id="1.25.40.10">
    <property type="entry name" value="Tetratricopeptide repeat domain"/>
    <property type="match status" value="1"/>
</dbReference>
<dbReference type="PANTHER" id="PTHR47637">
    <property type="entry name" value="CHAPERONE SURA"/>
    <property type="match status" value="1"/>
</dbReference>
<dbReference type="SUPFAM" id="SSF48452">
    <property type="entry name" value="TPR-like"/>
    <property type="match status" value="1"/>
</dbReference>
<evidence type="ECO:0000256" key="3">
    <source>
        <dbReference type="SAM" id="Coils"/>
    </source>
</evidence>
<reference evidence="6 7" key="1">
    <citation type="submission" date="2016-10" db="EMBL/GenBank/DDBJ databases">
        <authorList>
            <person name="de Groot N.N."/>
        </authorList>
    </citation>
    <scope>NUCLEOTIDE SEQUENCE [LARGE SCALE GENOMIC DNA]</scope>
    <source>
        <strain evidence="6 7">SLAS-1</strain>
    </source>
</reference>
<feature type="compositionally biased region" description="Basic and acidic residues" evidence="4">
    <location>
        <begin position="365"/>
        <end position="374"/>
    </location>
</feature>
<dbReference type="STRING" id="321763.SAMN04488692_10464"/>
<feature type="coiled-coil region" evidence="3">
    <location>
        <begin position="130"/>
        <end position="207"/>
    </location>
</feature>
<keyword evidence="5" id="KW-0812">Transmembrane</keyword>
<feature type="transmembrane region" description="Helical" evidence="5">
    <location>
        <begin position="12"/>
        <end position="32"/>
    </location>
</feature>
<dbReference type="EMBL" id="FNGO01000004">
    <property type="protein sequence ID" value="SDL39841.1"/>
    <property type="molecule type" value="Genomic_DNA"/>
</dbReference>
<keyword evidence="3" id="KW-0175">Coiled coil</keyword>
<dbReference type="AlphaFoldDB" id="A0A1G9JQW7"/>
<feature type="repeat" description="TPR" evidence="2">
    <location>
        <begin position="300"/>
        <end position="333"/>
    </location>
</feature>
<gene>
    <name evidence="6" type="ORF">SAMN04488692_10464</name>
</gene>
<dbReference type="Proteomes" id="UP000199476">
    <property type="component" value="Unassembled WGS sequence"/>
</dbReference>
<evidence type="ECO:0000256" key="1">
    <source>
        <dbReference type="ARBA" id="ARBA00022729"/>
    </source>
</evidence>
<sequence length="401" mass="46577">MFDKLRNYSRYIVYIVVVSFAVGGGFMGYGAFSGSDQSPADQEAMNIVAEVEGEEISRHRLNEMQQNYAQQTADFTRAQNLSFQHGILSSLIDERLLMQKAEELETDTEVSPEEIDEVIDNILTQNNMEMEELEQMLAQQDMSISQLQENIRRSLEQQKKMEGAMDHIQAGAEVTEAEVEEAYQEEYGNGEDEADEDQEELKEEIREDLLSEREDDMLDQWLMEAREEAEIEIKDPVMRAMDLFDNEEFAAAAEEFSEAREMSRDPAVDIYYARSYQELGEAEEAYSVLESATDVHPEEWEIYYEFGEIYAENDEEELALEKYEKASELAGRNLMARYRLSNSFTRLEESELAQEEMDEFVELQEERQEIRPEQEAMDEEEMEEVDPDEIEVSPGEDEQVE</sequence>
<feature type="region of interest" description="Disordered" evidence="4">
    <location>
        <begin position="365"/>
        <end position="401"/>
    </location>
</feature>
<dbReference type="SUPFAM" id="SSF109998">
    <property type="entry name" value="Triger factor/SurA peptide-binding domain-like"/>
    <property type="match status" value="1"/>
</dbReference>
<dbReference type="PANTHER" id="PTHR47637:SF1">
    <property type="entry name" value="CHAPERONE SURA"/>
    <property type="match status" value="1"/>
</dbReference>
<keyword evidence="2" id="KW-0802">TPR repeat</keyword>
<feature type="compositionally biased region" description="Acidic residues" evidence="4">
    <location>
        <begin position="375"/>
        <end position="401"/>
    </location>
</feature>
<dbReference type="PROSITE" id="PS50005">
    <property type="entry name" value="TPR"/>
    <property type="match status" value="1"/>
</dbReference>
<keyword evidence="5" id="KW-1133">Transmembrane helix</keyword>
<dbReference type="OrthoDB" id="2111535at2"/>